<name>A0A9E7T0Z5_9CAUD</name>
<dbReference type="Proteomes" id="UP001060037">
    <property type="component" value="Segment"/>
</dbReference>
<dbReference type="EMBL" id="ON624112">
    <property type="protein sequence ID" value="UTQ78218.1"/>
    <property type="molecule type" value="Genomic_DNA"/>
</dbReference>
<sequence length="52" mass="6161">MRKITFVNLQTFYKFCDLADADGIHFRAYEQADGSFQVKMEVSYQTQDDQPY</sequence>
<organism evidence="1 2">
    <name type="scientific">Aeromonas phage Aer_P220</name>
    <dbReference type="NCBI Taxonomy" id="2951227"/>
    <lineage>
        <taxon>Viruses</taxon>
        <taxon>Duplodnaviria</taxon>
        <taxon>Heunggongvirae</taxon>
        <taxon>Uroviricota</taxon>
        <taxon>Caudoviricetes</taxon>
        <taxon>Autographivirales</taxon>
        <taxon>Autographivirales incertae sedis</taxon>
        <taxon>Yinyavirus</taxon>
        <taxon>Yinyavirus AerP220</taxon>
    </lineage>
</organism>
<protein>
    <submittedName>
        <fullName evidence="1">Uncharacterized protein</fullName>
    </submittedName>
</protein>
<evidence type="ECO:0000313" key="1">
    <source>
        <dbReference type="EMBL" id="UTQ78218.1"/>
    </source>
</evidence>
<keyword evidence="2" id="KW-1185">Reference proteome</keyword>
<accession>A0A9E7T0Z5</accession>
<proteinExistence type="predicted"/>
<evidence type="ECO:0000313" key="2">
    <source>
        <dbReference type="Proteomes" id="UP001060037"/>
    </source>
</evidence>
<reference evidence="1" key="1">
    <citation type="submission" date="2022-05" db="EMBL/GenBank/DDBJ databases">
        <authorList>
            <person name="Tikunov A."/>
            <person name="Kozlova Y."/>
            <person name="Morozova V."/>
            <person name="Jdeed G."/>
            <person name="Bardasheva A."/>
            <person name="Tikunova N."/>
        </authorList>
    </citation>
    <scope>NUCLEOTIDE SEQUENCE</scope>
</reference>